<dbReference type="Gene3D" id="3.40.50.1110">
    <property type="entry name" value="SGNH hydrolase"/>
    <property type="match status" value="2"/>
</dbReference>
<dbReference type="PANTHER" id="PTHR43695:SF1">
    <property type="entry name" value="RHAMNOGALACTURONAN ACETYLESTERASE"/>
    <property type="match status" value="1"/>
</dbReference>
<evidence type="ECO:0000313" key="5">
    <source>
        <dbReference type="EMBL" id="TWT86207.1"/>
    </source>
</evidence>
<feature type="signal peptide" evidence="3">
    <location>
        <begin position="1"/>
        <end position="25"/>
    </location>
</feature>
<dbReference type="SUPFAM" id="SSF49785">
    <property type="entry name" value="Galactose-binding domain-like"/>
    <property type="match status" value="1"/>
</dbReference>
<dbReference type="InterPro" id="IPR006311">
    <property type="entry name" value="TAT_signal"/>
</dbReference>
<dbReference type="SUPFAM" id="SSF52266">
    <property type="entry name" value="SGNH hydrolase"/>
    <property type="match status" value="2"/>
</dbReference>
<dbReference type="OrthoDB" id="9807041at2"/>
<dbReference type="RefSeq" id="WP_146403552.1">
    <property type="nucleotide sequence ID" value="NZ_SJPQ01000006.1"/>
</dbReference>
<evidence type="ECO:0000259" key="4">
    <source>
        <dbReference type="Pfam" id="PF13472"/>
    </source>
</evidence>
<keyword evidence="3" id="KW-0732">Signal</keyword>
<proteinExistence type="inferred from homology"/>
<dbReference type="InterPro" id="IPR008979">
    <property type="entry name" value="Galactose-bd-like_sf"/>
</dbReference>
<dbReference type="InterPro" id="IPR037459">
    <property type="entry name" value="RhgT-like"/>
</dbReference>
<dbReference type="EC" id="3.1.1.-" evidence="5"/>
<reference evidence="5 6" key="1">
    <citation type="submission" date="2019-02" db="EMBL/GenBank/DDBJ databases">
        <title>Deep-cultivation of Planctomycetes and their phenomic and genomic characterization uncovers novel biology.</title>
        <authorList>
            <person name="Wiegand S."/>
            <person name="Jogler M."/>
            <person name="Boedeker C."/>
            <person name="Pinto D."/>
            <person name="Vollmers J."/>
            <person name="Rivas-Marin E."/>
            <person name="Kohn T."/>
            <person name="Peeters S.H."/>
            <person name="Heuer A."/>
            <person name="Rast P."/>
            <person name="Oberbeckmann S."/>
            <person name="Bunk B."/>
            <person name="Jeske O."/>
            <person name="Meyerdierks A."/>
            <person name="Storesund J.E."/>
            <person name="Kallscheuer N."/>
            <person name="Luecker S."/>
            <person name="Lage O.M."/>
            <person name="Pohl T."/>
            <person name="Merkel B.J."/>
            <person name="Hornburger P."/>
            <person name="Mueller R.-W."/>
            <person name="Bruemmer F."/>
            <person name="Labrenz M."/>
            <person name="Spormann A.M."/>
            <person name="Op Den Camp H."/>
            <person name="Overmann J."/>
            <person name="Amann R."/>
            <person name="Jetten M.S.M."/>
            <person name="Mascher T."/>
            <person name="Medema M.H."/>
            <person name="Devos D.P."/>
            <person name="Kaster A.-K."/>
            <person name="Ovreas L."/>
            <person name="Rohde M."/>
            <person name="Galperin M.Y."/>
            <person name="Jogler C."/>
        </authorList>
    </citation>
    <scope>NUCLEOTIDE SEQUENCE [LARGE SCALE GENOMIC DNA]</scope>
    <source>
        <strain evidence="5 6">Mal64</strain>
    </source>
</reference>
<sequence length="675" mass="73558" precursor="true">MSASQPSRCCFLLFAGALLGGAAWAAPAARASTPAEGARPDAPPKPRLVLVGDSTVKNGSGRGDRGLWGWGQVIAERFDTSKIDIENRALGGRSSRTYLTEGLWEKSLARLRPGDFVLMQFGHNDGGKMFDSDRPRASLKGAGDESVDGVVEMTGKSETVHSYGWYLRRYIADAQARGATAIVLSPIPRDRWSDGQVLRADKDYGLWAKQAAEQAGAPYIDLNEITARRFERDGEQKVGAEYFTEKDWTHTTEAGARVVAECVAQGIRDLEGSPLVRYLKPSKQQPTDGAVWRFDFFEDATAVEGPASTSTVGVTLATKYSPATGYGFEPEGATPTLAGDACTSAEPFYFSAALPEGNYRVRVHAAGAEPLTVKSELRRLELHGWRPDETGGVAEFLVNLRRPEIAGDDRRVRLKPRETGSEAWAWDEKLTLEFAGPAPRVSALTIEPAPGVPTVYLMGDSTVADQPLEPWNSWGQMFPYFFDNSVAVANHSESGESIRGSLGARRFDKIFSLIRPGDWLFVQFGHNDMKDKADDALAKYRENLVSIVERTRAAGATPVLVTSMERKPAPDRLSLGDYPPTVRDVAEETGAAMIDLNKMSAELYEALGPNVDLAFQDNTHHTTYGSWLLAKCVAQGIRDTGLDLADALADDFGGFDPAKPDQFESLQIPASPRRD</sequence>
<gene>
    <name evidence="5" type="primary">rhgT_2</name>
    <name evidence="5" type="ORF">Mal64_39500</name>
</gene>
<evidence type="ECO:0000313" key="6">
    <source>
        <dbReference type="Proteomes" id="UP000315440"/>
    </source>
</evidence>
<dbReference type="Gene3D" id="2.60.120.430">
    <property type="entry name" value="Galactose-binding lectin"/>
    <property type="match status" value="1"/>
</dbReference>
<dbReference type="InterPro" id="IPR013830">
    <property type="entry name" value="SGNH_hydro"/>
</dbReference>
<dbReference type="PANTHER" id="PTHR43695">
    <property type="entry name" value="PUTATIVE (AFU_ORTHOLOGUE AFUA_2G17250)-RELATED"/>
    <property type="match status" value="1"/>
</dbReference>
<organism evidence="5 6">
    <name type="scientific">Pseudobythopirellula maris</name>
    <dbReference type="NCBI Taxonomy" id="2527991"/>
    <lineage>
        <taxon>Bacteria</taxon>
        <taxon>Pseudomonadati</taxon>
        <taxon>Planctomycetota</taxon>
        <taxon>Planctomycetia</taxon>
        <taxon>Pirellulales</taxon>
        <taxon>Lacipirellulaceae</taxon>
        <taxon>Pseudobythopirellula</taxon>
    </lineage>
</organism>
<evidence type="ECO:0000256" key="3">
    <source>
        <dbReference type="SAM" id="SignalP"/>
    </source>
</evidence>
<dbReference type="EMBL" id="SJPQ01000006">
    <property type="protein sequence ID" value="TWT86207.1"/>
    <property type="molecule type" value="Genomic_DNA"/>
</dbReference>
<evidence type="ECO:0000256" key="1">
    <source>
        <dbReference type="ARBA" id="ARBA00008668"/>
    </source>
</evidence>
<dbReference type="PROSITE" id="PS51318">
    <property type="entry name" value="TAT"/>
    <property type="match status" value="1"/>
</dbReference>
<feature type="domain" description="SGNH hydrolase-type esterase" evidence="4">
    <location>
        <begin position="458"/>
        <end position="625"/>
    </location>
</feature>
<dbReference type="InterPro" id="IPR036514">
    <property type="entry name" value="SGNH_hydro_sf"/>
</dbReference>
<keyword evidence="2 5" id="KW-0378">Hydrolase</keyword>
<comment type="similarity">
    <text evidence="1">Belongs to the 'GDSL' lipolytic enzyme family.</text>
</comment>
<keyword evidence="6" id="KW-1185">Reference proteome</keyword>
<dbReference type="Pfam" id="PF13472">
    <property type="entry name" value="Lipase_GDSL_2"/>
    <property type="match status" value="2"/>
</dbReference>
<protein>
    <submittedName>
        <fullName evidence="5">Rhamnogalacturonan acetylesterase RhgT</fullName>
        <ecNumber evidence="5">3.1.1.-</ecNumber>
    </submittedName>
</protein>
<dbReference type="GO" id="GO:0016788">
    <property type="term" value="F:hydrolase activity, acting on ester bonds"/>
    <property type="evidence" value="ECO:0007669"/>
    <property type="project" value="UniProtKB-ARBA"/>
</dbReference>
<accession>A0A5C5ZGL9</accession>
<name>A0A5C5ZGL9_9BACT</name>
<evidence type="ECO:0000256" key="2">
    <source>
        <dbReference type="ARBA" id="ARBA00022801"/>
    </source>
</evidence>
<comment type="caution">
    <text evidence="5">The sequence shown here is derived from an EMBL/GenBank/DDBJ whole genome shotgun (WGS) entry which is preliminary data.</text>
</comment>
<dbReference type="CDD" id="cd01821">
    <property type="entry name" value="Rhamnogalacturan_acetylesterase_like"/>
    <property type="match status" value="2"/>
</dbReference>
<feature type="chain" id="PRO_5023103573" evidence="3">
    <location>
        <begin position="26"/>
        <end position="675"/>
    </location>
</feature>
<dbReference type="AlphaFoldDB" id="A0A5C5ZGL9"/>
<dbReference type="Proteomes" id="UP000315440">
    <property type="component" value="Unassembled WGS sequence"/>
</dbReference>
<feature type="domain" description="SGNH hydrolase-type esterase" evidence="4">
    <location>
        <begin position="51"/>
        <end position="257"/>
    </location>
</feature>